<reference evidence="2 3" key="1">
    <citation type="journal article" date="2011" name="Science">
        <title>The ecoresponsive genome of Daphnia pulex.</title>
        <authorList>
            <person name="Colbourne J.K."/>
            <person name="Pfrender M.E."/>
            <person name="Gilbert D."/>
            <person name="Thomas W.K."/>
            <person name="Tucker A."/>
            <person name="Oakley T.H."/>
            <person name="Tokishita S."/>
            <person name="Aerts A."/>
            <person name="Arnold G.J."/>
            <person name="Basu M.K."/>
            <person name="Bauer D.J."/>
            <person name="Caceres C.E."/>
            <person name="Carmel L."/>
            <person name="Casola C."/>
            <person name="Choi J.H."/>
            <person name="Detter J.C."/>
            <person name="Dong Q."/>
            <person name="Dusheyko S."/>
            <person name="Eads B.D."/>
            <person name="Frohlich T."/>
            <person name="Geiler-Samerotte K.A."/>
            <person name="Gerlach D."/>
            <person name="Hatcher P."/>
            <person name="Jogdeo S."/>
            <person name="Krijgsveld J."/>
            <person name="Kriventseva E.V."/>
            <person name="Kultz D."/>
            <person name="Laforsch C."/>
            <person name="Lindquist E."/>
            <person name="Lopez J."/>
            <person name="Manak J.R."/>
            <person name="Muller J."/>
            <person name="Pangilinan J."/>
            <person name="Patwardhan R.P."/>
            <person name="Pitluck S."/>
            <person name="Pritham E.J."/>
            <person name="Rechtsteiner A."/>
            <person name="Rho M."/>
            <person name="Rogozin I.B."/>
            <person name="Sakarya O."/>
            <person name="Salamov A."/>
            <person name="Schaack S."/>
            <person name="Shapiro H."/>
            <person name="Shiga Y."/>
            <person name="Skalitzky C."/>
            <person name="Smith Z."/>
            <person name="Souvorov A."/>
            <person name="Sung W."/>
            <person name="Tang Z."/>
            <person name="Tsuchiya D."/>
            <person name="Tu H."/>
            <person name="Vos H."/>
            <person name="Wang M."/>
            <person name="Wolf Y.I."/>
            <person name="Yamagata H."/>
            <person name="Yamada T."/>
            <person name="Ye Y."/>
            <person name="Shaw J.R."/>
            <person name="Andrews J."/>
            <person name="Crease T.J."/>
            <person name="Tang H."/>
            <person name="Lucas S.M."/>
            <person name="Robertson H.M."/>
            <person name="Bork P."/>
            <person name="Koonin E.V."/>
            <person name="Zdobnov E.M."/>
            <person name="Grigoriev I.V."/>
            <person name="Lynch M."/>
            <person name="Boore J.L."/>
        </authorList>
    </citation>
    <scope>NUCLEOTIDE SEQUENCE [LARGE SCALE GENOMIC DNA]</scope>
</reference>
<gene>
    <name evidence="2" type="ORF">DAPPUDRAFT_237369</name>
</gene>
<feature type="region of interest" description="Disordered" evidence="1">
    <location>
        <begin position="151"/>
        <end position="220"/>
    </location>
</feature>
<feature type="region of interest" description="Disordered" evidence="1">
    <location>
        <begin position="1"/>
        <end position="22"/>
    </location>
</feature>
<proteinExistence type="predicted"/>
<accession>E9G3R4</accession>
<dbReference type="Proteomes" id="UP000000305">
    <property type="component" value="Unassembled WGS sequence"/>
</dbReference>
<dbReference type="EMBL" id="GL732531">
    <property type="protein sequence ID" value="EFX85934.1"/>
    <property type="molecule type" value="Genomic_DNA"/>
</dbReference>
<evidence type="ECO:0000313" key="2">
    <source>
        <dbReference type="EMBL" id="EFX85934.1"/>
    </source>
</evidence>
<dbReference type="KEGG" id="dpx:DAPPUDRAFT_237369"/>
<feature type="compositionally biased region" description="Low complexity" evidence="1">
    <location>
        <begin position="92"/>
        <end position="106"/>
    </location>
</feature>
<evidence type="ECO:0000313" key="3">
    <source>
        <dbReference type="Proteomes" id="UP000000305"/>
    </source>
</evidence>
<evidence type="ECO:0000256" key="1">
    <source>
        <dbReference type="SAM" id="MobiDB-lite"/>
    </source>
</evidence>
<sequence length="373" mass="41534">MDRRGSPPPLQDRRFKMGPWPTGRRLERIAAAAAAATGAASRSSHSRTFAHGISDGTQDQGGSPPPLQDRRFKIGPWPTGRRLKRIAAAITAAATTGAASRSSHSRTFAHGISDGTQDQGGSPPPLQDRRFKIGPWPTGRRLKRIAAAITAAATTGAASRSSHSRTFAHGISDGTQDQGGSPPPLQDRRFKIGPWPTGRRGSPPPPQEPLQDRRTQGPSPMESQCLTILFFIWDPGPRRIAAATTRSPLQDRTLTHGSKTEEDRRRHHRSRFKIVALKDLRPWNLRWDPGPRRIAAATTRSPLQDRTLTHGSKTEEDRRRRLHRSRFKIVALKDLRPWNLRWDPGPRRIAAATTRSSPPQQRTPKIFKWYVLI</sequence>
<feature type="region of interest" description="Disordered" evidence="1">
    <location>
        <begin position="296"/>
        <end position="320"/>
    </location>
</feature>
<dbReference type="InParanoid" id="E9G3R4"/>
<dbReference type="AlphaFoldDB" id="E9G3R4"/>
<feature type="compositionally biased region" description="Low complexity" evidence="1">
    <location>
        <begin position="151"/>
        <end position="165"/>
    </location>
</feature>
<feature type="region of interest" description="Disordered" evidence="1">
    <location>
        <begin position="243"/>
        <end position="267"/>
    </location>
</feature>
<organism evidence="2 3">
    <name type="scientific">Daphnia pulex</name>
    <name type="common">Water flea</name>
    <dbReference type="NCBI Taxonomy" id="6669"/>
    <lineage>
        <taxon>Eukaryota</taxon>
        <taxon>Metazoa</taxon>
        <taxon>Ecdysozoa</taxon>
        <taxon>Arthropoda</taxon>
        <taxon>Crustacea</taxon>
        <taxon>Branchiopoda</taxon>
        <taxon>Diplostraca</taxon>
        <taxon>Cladocera</taxon>
        <taxon>Anomopoda</taxon>
        <taxon>Daphniidae</taxon>
        <taxon>Daphnia</taxon>
    </lineage>
</organism>
<keyword evidence="3" id="KW-1185">Reference proteome</keyword>
<name>E9G3R4_DAPPU</name>
<feature type="region of interest" description="Disordered" evidence="1">
    <location>
        <begin position="34"/>
        <end position="80"/>
    </location>
</feature>
<feature type="compositionally biased region" description="Basic and acidic residues" evidence="1">
    <location>
        <begin position="1"/>
        <end position="15"/>
    </location>
</feature>
<dbReference type="HOGENOM" id="CLU_742412_0_0_1"/>
<protein>
    <submittedName>
        <fullName evidence="2">Uncharacterized protein</fullName>
    </submittedName>
</protein>
<feature type="compositionally biased region" description="Polar residues" evidence="1">
    <location>
        <begin position="244"/>
        <end position="257"/>
    </location>
</feature>
<feature type="region of interest" description="Disordered" evidence="1">
    <location>
        <begin position="92"/>
        <end position="139"/>
    </location>
</feature>
<feature type="compositionally biased region" description="Polar residues" evidence="1">
    <location>
        <begin position="298"/>
        <end position="311"/>
    </location>
</feature>